<sequence length="42" mass="4623">MTIDYGSYDVLAARQIVAEDEHVREEMPVSSGGKRIAASLTR</sequence>
<comment type="caution">
    <text evidence="1">The sequence shown here is derived from an EMBL/GenBank/DDBJ whole genome shotgun (WGS) entry which is preliminary data.</text>
</comment>
<proteinExistence type="predicted"/>
<dbReference type="Proteomes" id="UP000569092">
    <property type="component" value="Unassembled WGS sequence"/>
</dbReference>
<name>A0A7W8J7S2_9BACT</name>
<dbReference type="AlphaFoldDB" id="A0A7W8J7S2"/>
<dbReference type="EMBL" id="JACHDZ010000001">
    <property type="protein sequence ID" value="MBB5342899.1"/>
    <property type="molecule type" value="Genomic_DNA"/>
</dbReference>
<organism evidence="1 2">
    <name type="scientific">Tunturiibacter lichenicola</name>
    <dbReference type="NCBI Taxonomy" id="2051959"/>
    <lineage>
        <taxon>Bacteria</taxon>
        <taxon>Pseudomonadati</taxon>
        <taxon>Acidobacteriota</taxon>
        <taxon>Terriglobia</taxon>
        <taxon>Terriglobales</taxon>
        <taxon>Acidobacteriaceae</taxon>
        <taxon>Tunturiibacter</taxon>
    </lineage>
</organism>
<evidence type="ECO:0000313" key="2">
    <source>
        <dbReference type="Proteomes" id="UP000569092"/>
    </source>
</evidence>
<evidence type="ECO:0000313" key="1">
    <source>
        <dbReference type="EMBL" id="MBB5342899.1"/>
    </source>
</evidence>
<gene>
    <name evidence="1" type="ORF">HDF10_000849</name>
</gene>
<protein>
    <submittedName>
        <fullName evidence="1">Uncharacterized protein</fullName>
    </submittedName>
</protein>
<accession>A0A7W8J7S2</accession>
<reference evidence="1 2" key="1">
    <citation type="submission" date="2020-08" db="EMBL/GenBank/DDBJ databases">
        <title>Genomic Encyclopedia of Type Strains, Phase IV (KMG-V): Genome sequencing to study the core and pangenomes of soil and plant-associated prokaryotes.</title>
        <authorList>
            <person name="Whitman W."/>
        </authorList>
    </citation>
    <scope>NUCLEOTIDE SEQUENCE [LARGE SCALE GENOMIC DNA]</scope>
    <source>
        <strain evidence="1 2">M8US30</strain>
    </source>
</reference>